<accession>F0IBC8</accession>
<comment type="caution">
    <text evidence="1">The sequence shown here is derived from an EMBL/GenBank/DDBJ whole genome shotgun (WGS) entry which is preliminary data.</text>
</comment>
<evidence type="ECO:0000313" key="1">
    <source>
        <dbReference type="EMBL" id="EGD30982.1"/>
    </source>
</evidence>
<evidence type="ECO:0000313" key="2">
    <source>
        <dbReference type="Proteomes" id="UP000003351"/>
    </source>
</evidence>
<name>F0IBC8_STRSA</name>
<dbReference type="EMBL" id="AEXW01000009">
    <property type="protein sequence ID" value="EGD30982.1"/>
    <property type="molecule type" value="Genomic_DNA"/>
</dbReference>
<protein>
    <submittedName>
        <fullName evidence="1">Uncharacterized protein</fullName>
    </submittedName>
</protein>
<organism evidence="1 2">
    <name type="scientific">Streptococcus sanguinis SK115</name>
    <dbReference type="NCBI Taxonomy" id="888810"/>
    <lineage>
        <taxon>Bacteria</taxon>
        <taxon>Bacillati</taxon>
        <taxon>Bacillota</taxon>
        <taxon>Bacilli</taxon>
        <taxon>Lactobacillales</taxon>
        <taxon>Streptococcaceae</taxon>
        <taxon>Streptococcus</taxon>
    </lineage>
</organism>
<proteinExistence type="predicted"/>
<gene>
    <name evidence="1" type="ORF">HMPREF9382_2066</name>
</gene>
<reference evidence="1 2" key="1">
    <citation type="submission" date="2011-02" db="EMBL/GenBank/DDBJ databases">
        <authorList>
            <person name="Muzny D."/>
            <person name="Qin X."/>
            <person name="Deng J."/>
            <person name="Jiang H."/>
            <person name="Liu Y."/>
            <person name="Qu J."/>
            <person name="Song X.-Z."/>
            <person name="Zhang L."/>
            <person name="Thornton R."/>
            <person name="Coyle M."/>
            <person name="Francisco L."/>
            <person name="Jackson L."/>
            <person name="Javaid M."/>
            <person name="Korchina V."/>
            <person name="Kovar C."/>
            <person name="Mata R."/>
            <person name="Mathew T."/>
            <person name="Ngo R."/>
            <person name="Nguyen L."/>
            <person name="Nguyen N."/>
            <person name="Okwuonu G."/>
            <person name="Ongeri F."/>
            <person name="Pham C."/>
            <person name="Simmons D."/>
            <person name="Wilczek-Boney K."/>
            <person name="Hale W."/>
            <person name="Jakkamsetti A."/>
            <person name="Pham P."/>
            <person name="Ruth R."/>
            <person name="San Lucas F."/>
            <person name="Warren J."/>
            <person name="Zhang J."/>
            <person name="Zhao Z."/>
            <person name="Zhou C."/>
            <person name="Zhu D."/>
            <person name="Lee S."/>
            <person name="Bess C."/>
            <person name="Blankenburg K."/>
            <person name="Forbes L."/>
            <person name="Fu Q."/>
            <person name="Gubbala S."/>
            <person name="Hirani K."/>
            <person name="Jayaseelan J.C."/>
            <person name="Lara F."/>
            <person name="Munidasa M."/>
            <person name="Palculict T."/>
            <person name="Patil S."/>
            <person name="Pu L.-L."/>
            <person name="Saada N."/>
            <person name="Tang L."/>
            <person name="Weissenberger G."/>
            <person name="Zhu Y."/>
            <person name="Hemphill L."/>
            <person name="Shang Y."/>
            <person name="Youmans B."/>
            <person name="Ayvaz T."/>
            <person name="Ross M."/>
            <person name="Santibanez J."/>
            <person name="Aqrawi P."/>
            <person name="Gross S."/>
            <person name="Joshi V."/>
            <person name="Fowler G."/>
            <person name="Nazareth L."/>
            <person name="Reid J."/>
            <person name="Worley K."/>
            <person name="Petrosino J."/>
            <person name="Highlander S."/>
            <person name="Gibbs R."/>
        </authorList>
    </citation>
    <scope>NUCLEOTIDE SEQUENCE [LARGE SCALE GENOMIC DNA]</scope>
    <source>
        <strain evidence="1 2">SK115</strain>
    </source>
</reference>
<dbReference type="Proteomes" id="UP000003351">
    <property type="component" value="Unassembled WGS sequence"/>
</dbReference>
<dbReference type="HOGENOM" id="CLU_3030641_0_0_9"/>
<dbReference type="AlphaFoldDB" id="F0IBC8"/>
<sequence length="55" mass="6123">MAESKGWQACPKTAQSEKELGFRAQNFELSFYPIFKSVSYAGVGSSVFGRFLLLL</sequence>